<dbReference type="EMBL" id="HBDZ01009064">
    <property type="protein sequence ID" value="CAD8241079.1"/>
    <property type="molecule type" value="Transcribed_RNA"/>
</dbReference>
<keyword evidence="1" id="KW-0863">Zinc-finger</keyword>
<proteinExistence type="predicted"/>
<feature type="region of interest" description="Disordered" evidence="2">
    <location>
        <begin position="451"/>
        <end position="494"/>
    </location>
</feature>
<feature type="region of interest" description="Disordered" evidence="2">
    <location>
        <begin position="507"/>
        <end position="536"/>
    </location>
</feature>
<evidence type="ECO:0000313" key="4">
    <source>
        <dbReference type="EMBL" id="CAD8241079.1"/>
    </source>
</evidence>
<feature type="region of interest" description="Disordered" evidence="2">
    <location>
        <begin position="616"/>
        <end position="653"/>
    </location>
</feature>
<name>A0A7R9Y1P2_9VIRI</name>
<dbReference type="AlphaFoldDB" id="A0A7R9Y1P2"/>
<organism evidence="4">
    <name type="scientific">Prasinoderma coloniale</name>
    <dbReference type="NCBI Taxonomy" id="156133"/>
    <lineage>
        <taxon>Eukaryota</taxon>
        <taxon>Viridiplantae</taxon>
        <taxon>Prasinodermophyta</taxon>
        <taxon>Prasinodermophyceae</taxon>
        <taxon>Prasinodermales</taxon>
        <taxon>Prasinodermaceae</taxon>
        <taxon>Prasinoderma</taxon>
    </lineage>
</organism>
<dbReference type="SUPFAM" id="SSF57850">
    <property type="entry name" value="RING/U-box"/>
    <property type="match status" value="1"/>
</dbReference>
<evidence type="ECO:0000259" key="3">
    <source>
        <dbReference type="PROSITE" id="PS50089"/>
    </source>
</evidence>
<feature type="compositionally biased region" description="Acidic residues" evidence="2">
    <location>
        <begin position="507"/>
        <end position="518"/>
    </location>
</feature>
<evidence type="ECO:0000256" key="2">
    <source>
        <dbReference type="SAM" id="MobiDB-lite"/>
    </source>
</evidence>
<dbReference type="InterPro" id="IPR039301">
    <property type="entry name" value="Sip5/DA2"/>
</dbReference>
<dbReference type="InterPro" id="IPR001841">
    <property type="entry name" value="Znf_RING"/>
</dbReference>
<reference evidence="4" key="1">
    <citation type="submission" date="2021-01" db="EMBL/GenBank/DDBJ databases">
        <authorList>
            <person name="Corre E."/>
            <person name="Pelletier E."/>
            <person name="Niang G."/>
            <person name="Scheremetjew M."/>
            <person name="Finn R."/>
            <person name="Kale V."/>
            <person name="Holt S."/>
            <person name="Cochrane G."/>
            <person name="Meng A."/>
            <person name="Brown T."/>
            <person name="Cohen L."/>
        </authorList>
    </citation>
    <scope>NUCLEOTIDE SEQUENCE</scope>
    <source>
        <strain evidence="4">CCMP1413</strain>
    </source>
</reference>
<gene>
    <name evidence="4" type="ORF">PCOL08062_LOCUS6930</name>
</gene>
<protein>
    <recommendedName>
        <fullName evidence="3">RING-type domain-containing protein</fullName>
    </recommendedName>
</protein>
<dbReference type="PANTHER" id="PTHR31315:SF1">
    <property type="entry name" value="PROTEIN SIP5"/>
    <property type="match status" value="1"/>
</dbReference>
<feature type="region of interest" description="Disordered" evidence="2">
    <location>
        <begin position="305"/>
        <end position="335"/>
    </location>
</feature>
<feature type="domain" description="RING-type" evidence="3">
    <location>
        <begin position="80"/>
        <end position="124"/>
    </location>
</feature>
<feature type="region of interest" description="Disordered" evidence="2">
    <location>
        <begin position="158"/>
        <end position="213"/>
    </location>
</feature>
<dbReference type="PANTHER" id="PTHR31315">
    <property type="entry name" value="PROTEIN SIP5"/>
    <property type="match status" value="1"/>
</dbReference>
<dbReference type="GO" id="GO:0008270">
    <property type="term" value="F:zinc ion binding"/>
    <property type="evidence" value="ECO:0007669"/>
    <property type="project" value="UniProtKB-KW"/>
</dbReference>
<feature type="compositionally biased region" description="Basic residues" evidence="2">
    <location>
        <begin position="317"/>
        <end position="327"/>
    </location>
</feature>
<sequence>MGAAASSQLRQCRGAPQLDERLCKTSGMYPPRRDIDDRKLRNLILAGKLAPCYPGKEAEEEDGEGERASCDGTSERLDECPICMLNYPALNRSACCRQGICTECFLQVKPTPGSGEAARCPFCNSVGYSVQFTGVKSAAEHEAEERERQRVALAIARARADEQREDEDELNRRASAPAAMESAHSSSPGMPEAARSVASRRAGPSAPSTARTPSKAALLVEKAKRLRGRVSSWARSPTLIKANGSALTSRRSLRAAAAAAALEEVREMERSREETMRQAMLATAAELEQRQFAAGGTRARALSDGAWARRGQERAHTRQRQRQRNLAHPRAGTGALPDDLWEAEVAGVDAAVLQELEDAAMEELAQRAHEQAHQQFVEMGRHMRNALPEHLLENVRSGSAEAVSELEEAMLEQAILASLEDADVMSATSPEDASAAGGHEADDYVATVGTDQHSTGEQLLRDGPVANTNDAGPSHATPEPEGRGSDDSSGQHGEHGAVVEEYDFTYEDDSEEGEEVPEEGCPPADEEHGAEYGRMQGGVRRVRIRDGGDVNDEASVVNMARATAAEDELVVESLSTATGGEDRLLAIDVSVGAKGSQNSVAPSALAAAEIEESAAAYAHAHSTDDSAPAVDGGANEAPRVSRTASKGQSMAPVEALKDSLDSYDTVLAGTTKPQTASAGGGDAQLVAPTA</sequence>
<dbReference type="PROSITE" id="PS50089">
    <property type="entry name" value="ZF_RING_2"/>
    <property type="match status" value="1"/>
</dbReference>
<dbReference type="GO" id="GO:0005737">
    <property type="term" value="C:cytoplasm"/>
    <property type="evidence" value="ECO:0007669"/>
    <property type="project" value="TreeGrafter"/>
</dbReference>
<feature type="region of interest" description="Disordered" evidence="2">
    <location>
        <begin position="671"/>
        <end position="690"/>
    </location>
</feature>
<accession>A0A7R9Y1P2</accession>
<keyword evidence="1" id="KW-0862">Zinc</keyword>
<keyword evidence="1" id="KW-0479">Metal-binding</keyword>
<evidence type="ECO:0000256" key="1">
    <source>
        <dbReference type="PROSITE-ProRule" id="PRU00175"/>
    </source>
</evidence>